<dbReference type="PANTHER" id="PTHR45138:SF25">
    <property type="entry name" value="GGDEF DOMAIN PROTEIN"/>
    <property type="match status" value="1"/>
</dbReference>
<dbReference type="EC" id="2.7.7.65" evidence="1"/>
<dbReference type="Pfam" id="PF00990">
    <property type="entry name" value="GGDEF"/>
    <property type="match status" value="1"/>
</dbReference>
<feature type="domain" description="Response regulatory" evidence="3">
    <location>
        <begin position="10"/>
        <end position="124"/>
    </location>
</feature>
<dbReference type="EMBL" id="FRDI01000002">
    <property type="protein sequence ID" value="SHN50265.1"/>
    <property type="molecule type" value="Genomic_DNA"/>
</dbReference>
<dbReference type="SUPFAM" id="SSF55073">
    <property type="entry name" value="Nucleotide cyclase"/>
    <property type="match status" value="1"/>
</dbReference>
<gene>
    <name evidence="5" type="ORF">SAMN02745728_00223</name>
</gene>
<dbReference type="InterPro" id="IPR000160">
    <property type="entry name" value="GGDEF_dom"/>
</dbReference>
<dbReference type="InterPro" id="IPR043128">
    <property type="entry name" value="Rev_trsase/Diguanyl_cyclase"/>
</dbReference>
<name>A0A1M7RVD5_9BACT</name>
<dbReference type="PROSITE" id="PS50887">
    <property type="entry name" value="GGDEF"/>
    <property type="match status" value="1"/>
</dbReference>
<dbReference type="GO" id="GO:0052621">
    <property type="term" value="F:diguanylate cyclase activity"/>
    <property type="evidence" value="ECO:0007669"/>
    <property type="project" value="UniProtKB-EC"/>
</dbReference>
<dbReference type="AlphaFoldDB" id="A0A1M7RVD5"/>
<proteinExistence type="predicted"/>
<organism evidence="5 6">
    <name type="scientific">Desulfovibrio litoralis DSM 11393</name>
    <dbReference type="NCBI Taxonomy" id="1121455"/>
    <lineage>
        <taxon>Bacteria</taxon>
        <taxon>Pseudomonadati</taxon>
        <taxon>Thermodesulfobacteriota</taxon>
        <taxon>Desulfovibrionia</taxon>
        <taxon>Desulfovibrionales</taxon>
        <taxon>Desulfovibrionaceae</taxon>
        <taxon>Desulfovibrio</taxon>
    </lineage>
</organism>
<dbReference type="InterPro" id="IPR001789">
    <property type="entry name" value="Sig_transdc_resp-reg_receiver"/>
</dbReference>
<dbReference type="Gene3D" id="3.40.50.2300">
    <property type="match status" value="1"/>
</dbReference>
<evidence type="ECO:0000256" key="2">
    <source>
        <dbReference type="PROSITE-ProRule" id="PRU00169"/>
    </source>
</evidence>
<keyword evidence="6" id="KW-1185">Reference proteome</keyword>
<dbReference type="SMART" id="SM00267">
    <property type="entry name" value="GGDEF"/>
    <property type="match status" value="1"/>
</dbReference>
<dbReference type="InterPro" id="IPR050469">
    <property type="entry name" value="Diguanylate_Cyclase"/>
</dbReference>
<dbReference type="Proteomes" id="UP000186469">
    <property type="component" value="Unassembled WGS sequence"/>
</dbReference>
<sequence>MNDQVVNKKMLYLVSQNKELCDIVSELWGQDNMLEFQTAGSALEFLLIDPPEILIIDISLPDMSGLELLRLVKEENVYRQLSTLLYIEDFNQTKDFDWSSLDVDDFISPPFSLEMLKARIELGIQRSSRTLDASPLTHLPGNTSIINTIKERIQQGEDFALGYCDLDYFKSYNDKYGFSRGDEVLMMTARLVVTTVRSFKLKNAFVGHVGGDDFVFVMPSKYAELACEHIIASFDAIIPQFYDAKDREQKGITSIDRQGILRKFPFMSISIAVVVNKDSRLEHYGQVSQIASALKSQVKSMPGSSFLIDRRPILI</sequence>
<evidence type="ECO:0000256" key="1">
    <source>
        <dbReference type="ARBA" id="ARBA00012528"/>
    </source>
</evidence>
<dbReference type="GO" id="GO:0000160">
    <property type="term" value="P:phosphorelay signal transduction system"/>
    <property type="evidence" value="ECO:0007669"/>
    <property type="project" value="InterPro"/>
</dbReference>
<evidence type="ECO:0000259" key="4">
    <source>
        <dbReference type="PROSITE" id="PS50887"/>
    </source>
</evidence>
<evidence type="ECO:0000313" key="6">
    <source>
        <dbReference type="Proteomes" id="UP000186469"/>
    </source>
</evidence>
<accession>A0A1M7RVD5</accession>
<dbReference type="InterPro" id="IPR029787">
    <property type="entry name" value="Nucleotide_cyclase"/>
</dbReference>
<feature type="modified residue" description="4-aspartylphosphate" evidence="2">
    <location>
        <position position="57"/>
    </location>
</feature>
<dbReference type="GO" id="GO:0043709">
    <property type="term" value="P:cell adhesion involved in single-species biofilm formation"/>
    <property type="evidence" value="ECO:0007669"/>
    <property type="project" value="TreeGrafter"/>
</dbReference>
<dbReference type="OrthoDB" id="9813903at2"/>
<protein>
    <recommendedName>
        <fullName evidence="1">diguanylate cyclase</fullName>
        <ecNumber evidence="1">2.7.7.65</ecNumber>
    </recommendedName>
</protein>
<keyword evidence="2" id="KW-0597">Phosphoprotein</keyword>
<dbReference type="GO" id="GO:0005886">
    <property type="term" value="C:plasma membrane"/>
    <property type="evidence" value="ECO:0007669"/>
    <property type="project" value="TreeGrafter"/>
</dbReference>
<evidence type="ECO:0000259" key="3">
    <source>
        <dbReference type="PROSITE" id="PS50110"/>
    </source>
</evidence>
<dbReference type="CDD" id="cd01949">
    <property type="entry name" value="GGDEF"/>
    <property type="match status" value="1"/>
</dbReference>
<feature type="domain" description="GGDEF" evidence="4">
    <location>
        <begin position="157"/>
        <end position="311"/>
    </location>
</feature>
<dbReference type="GO" id="GO:1902201">
    <property type="term" value="P:negative regulation of bacterial-type flagellum-dependent cell motility"/>
    <property type="evidence" value="ECO:0007669"/>
    <property type="project" value="TreeGrafter"/>
</dbReference>
<dbReference type="PROSITE" id="PS50110">
    <property type="entry name" value="RESPONSE_REGULATORY"/>
    <property type="match status" value="1"/>
</dbReference>
<dbReference type="SUPFAM" id="SSF52172">
    <property type="entry name" value="CheY-like"/>
    <property type="match status" value="1"/>
</dbReference>
<dbReference type="STRING" id="1121455.SAMN02745728_00223"/>
<evidence type="ECO:0000313" key="5">
    <source>
        <dbReference type="EMBL" id="SHN50265.1"/>
    </source>
</evidence>
<dbReference type="RefSeq" id="WP_072695632.1">
    <property type="nucleotide sequence ID" value="NZ_FRDI01000002.1"/>
</dbReference>
<reference evidence="5 6" key="1">
    <citation type="submission" date="2016-12" db="EMBL/GenBank/DDBJ databases">
        <authorList>
            <person name="Song W.-J."/>
            <person name="Kurnit D.M."/>
        </authorList>
    </citation>
    <scope>NUCLEOTIDE SEQUENCE [LARGE SCALE GENOMIC DNA]</scope>
    <source>
        <strain evidence="5 6">DSM 11393</strain>
    </source>
</reference>
<dbReference type="Gene3D" id="3.30.70.270">
    <property type="match status" value="1"/>
</dbReference>
<dbReference type="PANTHER" id="PTHR45138">
    <property type="entry name" value="REGULATORY COMPONENTS OF SENSORY TRANSDUCTION SYSTEM"/>
    <property type="match status" value="1"/>
</dbReference>
<dbReference type="NCBIfam" id="TIGR00254">
    <property type="entry name" value="GGDEF"/>
    <property type="match status" value="1"/>
</dbReference>
<dbReference type="InterPro" id="IPR011006">
    <property type="entry name" value="CheY-like_superfamily"/>
</dbReference>